<evidence type="ECO:0000313" key="2">
    <source>
        <dbReference type="Proteomes" id="UP001152798"/>
    </source>
</evidence>
<name>A0A9P0HHF5_NEZVI</name>
<accession>A0A9P0HHF5</accession>
<dbReference type="Proteomes" id="UP001152798">
    <property type="component" value="Chromosome 5"/>
</dbReference>
<gene>
    <name evidence="1" type="ORF">NEZAVI_LOCUS10982</name>
</gene>
<dbReference type="EMBL" id="OV725081">
    <property type="protein sequence ID" value="CAH1402078.1"/>
    <property type="molecule type" value="Genomic_DNA"/>
</dbReference>
<keyword evidence="2" id="KW-1185">Reference proteome</keyword>
<dbReference type="OrthoDB" id="1060944at2759"/>
<proteinExistence type="predicted"/>
<organism evidence="1 2">
    <name type="scientific">Nezara viridula</name>
    <name type="common">Southern green stink bug</name>
    <name type="synonym">Cimex viridulus</name>
    <dbReference type="NCBI Taxonomy" id="85310"/>
    <lineage>
        <taxon>Eukaryota</taxon>
        <taxon>Metazoa</taxon>
        <taxon>Ecdysozoa</taxon>
        <taxon>Arthropoda</taxon>
        <taxon>Hexapoda</taxon>
        <taxon>Insecta</taxon>
        <taxon>Pterygota</taxon>
        <taxon>Neoptera</taxon>
        <taxon>Paraneoptera</taxon>
        <taxon>Hemiptera</taxon>
        <taxon>Heteroptera</taxon>
        <taxon>Panheteroptera</taxon>
        <taxon>Pentatomomorpha</taxon>
        <taxon>Pentatomoidea</taxon>
        <taxon>Pentatomidae</taxon>
        <taxon>Pentatominae</taxon>
        <taxon>Nezara</taxon>
    </lineage>
</organism>
<dbReference type="AlphaFoldDB" id="A0A9P0HHF5"/>
<sequence>MCVAEETYRSPEITAIAATQKIRGGAAHSCPSRATAALHTLIFRILPEEQKKTKMRPPSSQFGADITNTVMNDNVAKMICTRLAGRAVIRVVSRCDEAKDNNNLGKSWLCSAST</sequence>
<protein>
    <submittedName>
        <fullName evidence="1">Uncharacterized protein</fullName>
    </submittedName>
</protein>
<evidence type="ECO:0000313" key="1">
    <source>
        <dbReference type="EMBL" id="CAH1402078.1"/>
    </source>
</evidence>
<reference evidence="1" key="1">
    <citation type="submission" date="2022-01" db="EMBL/GenBank/DDBJ databases">
        <authorList>
            <person name="King R."/>
        </authorList>
    </citation>
    <scope>NUCLEOTIDE SEQUENCE</scope>
</reference>